<feature type="region of interest" description="Disordered" evidence="1">
    <location>
        <begin position="660"/>
        <end position="692"/>
    </location>
</feature>
<feature type="region of interest" description="Disordered" evidence="1">
    <location>
        <begin position="1053"/>
        <end position="1093"/>
    </location>
</feature>
<feature type="region of interest" description="Disordered" evidence="1">
    <location>
        <begin position="470"/>
        <end position="520"/>
    </location>
</feature>
<feature type="region of interest" description="Disordered" evidence="1">
    <location>
        <begin position="1372"/>
        <end position="1398"/>
    </location>
</feature>
<evidence type="ECO:0000256" key="1">
    <source>
        <dbReference type="SAM" id="MobiDB-lite"/>
    </source>
</evidence>
<keyword evidence="3" id="KW-1185">Reference proteome</keyword>
<feature type="compositionally biased region" description="Basic and acidic residues" evidence="1">
    <location>
        <begin position="315"/>
        <end position="330"/>
    </location>
</feature>
<protein>
    <submittedName>
        <fullName evidence="2">Uncharacterized protein</fullName>
    </submittedName>
</protein>
<feature type="region of interest" description="Disordered" evidence="1">
    <location>
        <begin position="704"/>
        <end position="774"/>
    </location>
</feature>
<feature type="region of interest" description="Disordered" evidence="1">
    <location>
        <begin position="1"/>
        <end position="41"/>
    </location>
</feature>
<evidence type="ECO:0000313" key="3">
    <source>
        <dbReference type="Proteomes" id="UP000296049"/>
    </source>
</evidence>
<feature type="compositionally biased region" description="Basic and acidic residues" evidence="1">
    <location>
        <begin position="1061"/>
        <end position="1075"/>
    </location>
</feature>
<feature type="compositionally biased region" description="Polar residues" evidence="1">
    <location>
        <begin position="424"/>
        <end position="441"/>
    </location>
</feature>
<feature type="compositionally biased region" description="Polar residues" evidence="1">
    <location>
        <begin position="180"/>
        <end position="189"/>
    </location>
</feature>
<feature type="region of interest" description="Disordered" evidence="1">
    <location>
        <begin position="1329"/>
        <end position="1356"/>
    </location>
</feature>
<feature type="region of interest" description="Disordered" evidence="1">
    <location>
        <begin position="143"/>
        <end position="189"/>
    </location>
</feature>
<name>R0K813_ANAPL</name>
<proteinExistence type="predicted"/>
<feature type="region of interest" description="Disordered" evidence="1">
    <location>
        <begin position="419"/>
        <end position="446"/>
    </location>
</feature>
<reference evidence="3" key="1">
    <citation type="journal article" date="2013" name="Nat. Genet.">
        <title>The duck genome and transcriptome provide insight into an avian influenza virus reservoir species.</title>
        <authorList>
            <person name="Huang Y."/>
            <person name="Li Y."/>
            <person name="Burt D.W."/>
            <person name="Chen H."/>
            <person name="Zhang Y."/>
            <person name="Qian W."/>
            <person name="Kim H."/>
            <person name="Gan S."/>
            <person name="Zhao Y."/>
            <person name="Li J."/>
            <person name="Yi K."/>
            <person name="Feng H."/>
            <person name="Zhu P."/>
            <person name="Li B."/>
            <person name="Liu Q."/>
            <person name="Fairley S."/>
            <person name="Magor K.E."/>
            <person name="Du Z."/>
            <person name="Hu X."/>
            <person name="Goodman L."/>
            <person name="Tafer H."/>
            <person name="Vignal A."/>
            <person name="Lee T."/>
            <person name="Kim K.W."/>
            <person name="Sheng Z."/>
            <person name="An Y."/>
            <person name="Searle S."/>
            <person name="Herrero J."/>
            <person name="Groenen M.A."/>
            <person name="Crooijmans R.P."/>
            <person name="Faraut T."/>
            <person name="Cai Q."/>
            <person name="Webster R.G."/>
            <person name="Aldridge J.R."/>
            <person name="Warren W.C."/>
            <person name="Bartschat S."/>
            <person name="Kehr S."/>
            <person name="Marz M."/>
            <person name="Stadler P.F."/>
            <person name="Smith J."/>
            <person name="Kraus R.H."/>
            <person name="Zhao Y."/>
            <person name="Ren L."/>
            <person name="Fei J."/>
            <person name="Morisson M."/>
            <person name="Kaiser P."/>
            <person name="Griffin D.K."/>
            <person name="Rao M."/>
            <person name="Pitel F."/>
            <person name="Wang J."/>
            <person name="Li N."/>
        </authorList>
    </citation>
    <scope>NUCLEOTIDE SEQUENCE [LARGE SCALE GENOMIC DNA]</scope>
</reference>
<evidence type="ECO:0000313" key="2">
    <source>
        <dbReference type="EMBL" id="EOB05947.1"/>
    </source>
</evidence>
<feature type="compositionally biased region" description="Polar residues" evidence="1">
    <location>
        <begin position="1329"/>
        <end position="1345"/>
    </location>
</feature>
<feature type="compositionally biased region" description="Basic and acidic residues" evidence="1">
    <location>
        <begin position="1019"/>
        <end position="1028"/>
    </location>
</feature>
<feature type="region of interest" description="Disordered" evidence="1">
    <location>
        <begin position="307"/>
        <end position="347"/>
    </location>
</feature>
<feature type="region of interest" description="Disordered" evidence="1">
    <location>
        <begin position="1414"/>
        <end position="1450"/>
    </location>
</feature>
<organism evidence="2 3">
    <name type="scientific">Anas platyrhynchos</name>
    <name type="common">Mallard</name>
    <name type="synonym">Anas boschas</name>
    <dbReference type="NCBI Taxonomy" id="8839"/>
    <lineage>
        <taxon>Eukaryota</taxon>
        <taxon>Metazoa</taxon>
        <taxon>Chordata</taxon>
        <taxon>Craniata</taxon>
        <taxon>Vertebrata</taxon>
        <taxon>Euteleostomi</taxon>
        <taxon>Archelosauria</taxon>
        <taxon>Archosauria</taxon>
        <taxon>Dinosauria</taxon>
        <taxon>Saurischia</taxon>
        <taxon>Theropoda</taxon>
        <taxon>Coelurosauria</taxon>
        <taxon>Aves</taxon>
        <taxon>Neognathae</taxon>
        <taxon>Galloanserae</taxon>
        <taxon>Anseriformes</taxon>
        <taxon>Anatidae</taxon>
        <taxon>Anatinae</taxon>
        <taxon>Anas</taxon>
    </lineage>
</organism>
<feature type="compositionally biased region" description="Polar residues" evidence="1">
    <location>
        <begin position="1419"/>
        <end position="1429"/>
    </location>
</feature>
<sequence length="1450" mass="157407">MVPASIHGCAAPGPKGEAGDNLAKSHTCSQHSPRHHGALPSARAPLCLEPTTGKLTPCTLVPMGDPRDGHSLSTRAGDPVVLRHPNLALRGFGYKAAGEEEKAAFLEMVTGNGYWKWLLPYLQKAGCHRWLLQPVPSKTQLLVPTSHGSSTSSGGAGWERAPHGISPSSPPIPRLPDLGTTGSSESEVSRGTSLNILALKSQRDVWRHRVNLAVEHRIHGAPLGCRDPQKSPRACRAVLFQQPLEHGGGEEGEEGRTALILAVMPLQIFAQKEFTRAVCTEQPEPPWMATTTTAKCEAPLICQKEILGPTRAGPKRQERGWHKEPPEKQPRHAASGTPATRPDSCERAQRPELLLNSAEASRHRKVPTLHLRHQEMRFSSEQGTGQILEESTTVPFKRRKINRRGELYFQPKFWKPRLPPKQLSCRQSCSQPRESAATHTGSLKPGESTWTVLQACSCWARLHPAHPDICPSLGPGETGEPVRPGEEPASPGKHGETSAPSYLPSRADERTGLEGPNCTRRHRVGWVPMLDAATSTLASEAVMGKNAPQKVTSIPNRHLLVPQVAPVCAEPTRRNSLLLALEAGKQHPAQASCCRRRYRGFSDCCPAEHNHPGGTKRSASPGHHRCVIRGHDAGFNPTHQWTGFGIFLALDWEKAPDRALVGHQHGQKPHLDAWKSQEDSSHPGAKHPRLPTRSLQEQLNQAIRPKPTVPRRAQCSLHTPEPTAGQQSPQPTGSSPTDTSFASPGCQGSADAQSDPQRLRQPSPCKRTNPGPVLSIGCPARLQQMCMTRKKALSDCICHLLSLQRQQRGSRRISTFVLGKKNKGNVGLSSFPIQRTQTTSCCSSKPQSESLNPHGFQDGAFCPSGQHLPQNAGKDQTDLARVAHSPVFTGAPKAPAVLSTKYRYRSPREGIHGAQLMEQLHKNGAKPLAGTHREPFAKSFTSRTPNPSSCCLPRGLHFTLWAFCIKTGLGSVGEQDARAVSEAISSGCAPRHGAPPRHLLPRSHRNALGSRSEAPEQQARGEKQEGKSSRARQVPAGELSVLSPTVWLQQVAAQPVVPSHEPCRGSEPRRAAERRRSLRGNGLGTDFSEPWEHQKMLGGGCSEGMREQPNDPVLLPIASSKTHAGDPVSNAANNSEGMDSSTPDFHPWVQGRTQSEQGTELLTQPELWGQRASRKRMHGLKKQQHRQGPPLLLGHRQPIFGHSWQNSVAERIGDKILVTITSVMPPCQGLKPPCLLPAEPAGRRGSRQPPPASPAATECPAASQRIGAVFYSLVLITQSGILFTLSSPRGSYCALGFSWCHEASQAATAEGTSLGASSSISCTRVSHGTQTAPKMQHPNKCSTTARRALQSPPDPLVKATTFGHRGHGIIKTRRASARQCPEATLLSKPRQNGEQELEAEDTCQDNVLRLAPCTLTEPPHSSWQTSDPGSQPGPPGLEFYSWRWSREQQT</sequence>
<accession>R0K813</accession>
<feature type="region of interest" description="Disordered" evidence="1">
    <location>
        <begin position="1236"/>
        <end position="1259"/>
    </location>
</feature>
<feature type="compositionally biased region" description="Polar residues" evidence="1">
    <location>
        <begin position="724"/>
        <end position="742"/>
    </location>
</feature>
<feature type="region of interest" description="Disordered" evidence="1">
    <location>
        <begin position="986"/>
        <end position="1036"/>
    </location>
</feature>
<dbReference type="EMBL" id="KB742651">
    <property type="protein sequence ID" value="EOB05947.1"/>
    <property type="molecule type" value="Genomic_DNA"/>
</dbReference>
<dbReference type="Proteomes" id="UP000296049">
    <property type="component" value="Unassembled WGS sequence"/>
</dbReference>
<gene>
    <name evidence="2" type="ORF">Anapl_00537</name>
</gene>
<feature type="compositionally biased region" description="Basic and acidic residues" evidence="1">
    <location>
        <begin position="669"/>
        <end position="681"/>
    </location>
</feature>